<dbReference type="RefSeq" id="WP_237608174.1">
    <property type="nucleotide sequence ID" value="NZ_JAIRBB010000005.1"/>
</dbReference>
<comment type="caution">
    <text evidence="2">The sequence shown here is derived from an EMBL/GenBank/DDBJ whole genome shotgun (WGS) entry which is preliminary data.</text>
</comment>
<dbReference type="Proteomes" id="UP001139462">
    <property type="component" value="Unassembled WGS sequence"/>
</dbReference>
<organism evidence="2 3">
    <name type="scientific">Aequorivita xiaoshiensis</name>
    <dbReference type="NCBI Taxonomy" id="2874476"/>
    <lineage>
        <taxon>Bacteria</taxon>
        <taxon>Pseudomonadati</taxon>
        <taxon>Bacteroidota</taxon>
        <taxon>Flavobacteriia</taxon>
        <taxon>Flavobacteriales</taxon>
        <taxon>Flavobacteriaceae</taxon>
        <taxon>Aequorivita</taxon>
    </lineage>
</organism>
<gene>
    <name evidence="2" type="ORF">K8344_07805</name>
</gene>
<evidence type="ECO:0000313" key="3">
    <source>
        <dbReference type="Proteomes" id="UP001139462"/>
    </source>
</evidence>
<feature type="region of interest" description="Disordered" evidence="1">
    <location>
        <begin position="1"/>
        <end position="69"/>
    </location>
</feature>
<evidence type="ECO:0000256" key="1">
    <source>
        <dbReference type="SAM" id="MobiDB-lite"/>
    </source>
</evidence>
<reference evidence="2" key="1">
    <citation type="submission" date="2021-09" db="EMBL/GenBank/DDBJ databases">
        <title>Genome of Aequorivita sp. strain F64183.</title>
        <authorList>
            <person name="Wang Y."/>
        </authorList>
    </citation>
    <scope>NUCLEOTIDE SEQUENCE</scope>
    <source>
        <strain evidence="2">F64183</strain>
    </source>
</reference>
<protein>
    <submittedName>
        <fullName evidence="2">Uncharacterized protein</fullName>
    </submittedName>
</protein>
<keyword evidence="3" id="KW-1185">Reference proteome</keyword>
<accession>A0A9X1R2B9</accession>
<feature type="compositionally biased region" description="Basic and acidic residues" evidence="1">
    <location>
        <begin position="11"/>
        <end position="24"/>
    </location>
</feature>
<sequence length="69" mass="7813">MKNKKTPMLDPKVKNEQDIEKQDSPAEPNSKPDTVKKPEKDDAEDVPESNDPVGYSEPKSIKKSPYKKD</sequence>
<dbReference type="AlphaFoldDB" id="A0A9X1R2B9"/>
<dbReference type="EMBL" id="JAIRBB010000005">
    <property type="protein sequence ID" value="MCG2431021.1"/>
    <property type="molecule type" value="Genomic_DNA"/>
</dbReference>
<name>A0A9X1R2B9_9FLAO</name>
<evidence type="ECO:0000313" key="2">
    <source>
        <dbReference type="EMBL" id="MCG2431021.1"/>
    </source>
</evidence>
<proteinExistence type="predicted"/>